<dbReference type="Proteomes" id="UP000008744">
    <property type="component" value="Unassembled WGS sequence"/>
</dbReference>
<evidence type="ECO:0000313" key="3">
    <source>
        <dbReference type="Proteomes" id="UP000008744"/>
    </source>
</evidence>
<feature type="compositionally biased region" description="Basic and acidic residues" evidence="1">
    <location>
        <begin position="1"/>
        <end position="26"/>
    </location>
</feature>
<keyword evidence="3" id="KW-1185">Reference proteome</keyword>
<proteinExistence type="predicted"/>
<feature type="region of interest" description="Disordered" evidence="1">
    <location>
        <begin position="68"/>
        <end position="102"/>
    </location>
</feature>
<feature type="compositionally biased region" description="Polar residues" evidence="1">
    <location>
        <begin position="68"/>
        <end position="78"/>
    </location>
</feature>
<reference evidence="2 3" key="1">
    <citation type="journal article" date="2007" name="Nature">
        <title>Evolution of genes and genomes on the Drosophila phylogeny.</title>
        <authorList>
            <consortium name="Drosophila 12 Genomes Consortium"/>
            <person name="Clark A.G."/>
            <person name="Eisen M.B."/>
            <person name="Smith D.R."/>
            <person name="Bergman C.M."/>
            <person name="Oliver B."/>
            <person name="Markow T.A."/>
            <person name="Kaufman T.C."/>
            <person name="Kellis M."/>
            <person name="Gelbart W."/>
            <person name="Iyer V.N."/>
            <person name="Pollard D.A."/>
            <person name="Sackton T.B."/>
            <person name="Larracuente A.M."/>
            <person name="Singh N.D."/>
            <person name="Abad J.P."/>
            <person name="Abt D.N."/>
            <person name="Adryan B."/>
            <person name="Aguade M."/>
            <person name="Akashi H."/>
            <person name="Anderson W.W."/>
            <person name="Aquadro C.F."/>
            <person name="Ardell D.H."/>
            <person name="Arguello R."/>
            <person name="Artieri C.G."/>
            <person name="Barbash D.A."/>
            <person name="Barker D."/>
            <person name="Barsanti P."/>
            <person name="Batterham P."/>
            <person name="Batzoglou S."/>
            <person name="Begun D."/>
            <person name="Bhutkar A."/>
            <person name="Blanco E."/>
            <person name="Bosak S.A."/>
            <person name="Bradley R.K."/>
            <person name="Brand A.D."/>
            <person name="Brent M.R."/>
            <person name="Brooks A.N."/>
            <person name="Brown R.H."/>
            <person name="Butlin R.K."/>
            <person name="Caggese C."/>
            <person name="Calvi B.R."/>
            <person name="Bernardo de Carvalho A."/>
            <person name="Caspi A."/>
            <person name="Castrezana S."/>
            <person name="Celniker S.E."/>
            <person name="Chang J.L."/>
            <person name="Chapple C."/>
            <person name="Chatterji S."/>
            <person name="Chinwalla A."/>
            <person name="Civetta A."/>
            <person name="Clifton S.W."/>
            <person name="Comeron J.M."/>
            <person name="Costello J.C."/>
            <person name="Coyne J.A."/>
            <person name="Daub J."/>
            <person name="David R.G."/>
            <person name="Delcher A.L."/>
            <person name="Delehaunty K."/>
            <person name="Do C.B."/>
            <person name="Ebling H."/>
            <person name="Edwards K."/>
            <person name="Eickbush T."/>
            <person name="Evans J.D."/>
            <person name="Filipski A."/>
            <person name="Findeiss S."/>
            <person name="Freyhult E."/>
            <person name="Fulton L."/>
            <person name="Fulton R."/>
            <person name="Garcia A.C."/>
            <person name="Gardiner A."/>
            <person name="Garfield D.A."/>
            <person name="Garvin B.E."/>
            <person name="Gibson G."/>
            <person name="Gilbert D."/>
            <person name="Gnerre S."/>
            <person name="Godfrey J."/>
            <person name="Good R."/>
            <person name="Gotea V."/>
            <person name="Gravely B."/>
            <person name="Greenberg A.J."/>
            <person name="Griffiths-Jones S."/>
            <person name="Gross S."/>
            <person name="Guigo R."/>
            <person name="Gustafson E.A."/>
            <person name="Haerty W."/>
            <person name="Hahn M.W."/>
            <person name="Halligan D.L."/>
            <person name="Halpern A.L."/>
            <person name="Halter G.M."/>
            <person name="Han M.V."/>
            <person name="Heger A."/>
            <person name="Hillier L."/>
            <person name="Hinrichs A.S."/>
            <person name="Holmes I."/>
            <person name="Hoskins R.A."/>
            <person name="Hubisz M.J."/>
            <person name="Hultmark D."/>
            <person name="Huntley M.A."/>
            <person name="Jaffe D.B."/>
            <person name="Jagadeeshan S."/>
            <person name="Jeck W.R."/>
            <person name="Johnson J."/>
            <person name="Jones C.D."/>
            <person name="Jordan W.C."/>
            <person name="Karpen G.H."/>
            <person name="Kataoka E."/>
            <person name="Keightley P.D."/>
            <person name="Kheradpour P."/>
            <person name="Kirkness E.F."/>
            <person name="Koerich L.B."/>
            <person name="Kristiansen K."/>
            <person name="Kudrna D."/>
            <person name="Kulathinal R.J."/>
            <person name="Kumar S."/>
            <person name="Kwok R."/>
            <person name="Lander E."/>
            <person name="Langley C.H."/>
            <person name="Lapoint R."/>
            <person name="Lazzaro B.P."/>
            <person name="Lee S.J."/>
            <person name="Levesque L."/>
            <person name="Li R."/>
            <person name="Lin C.F."/>
            <person name="Lin M.F."/>
            <person name="Lindblad-Toh K."/>
            <person name="Llopart A."/>
            <person name="Long M."/>
            <person name="Low L."/>
            <person name="Lozovsky E."/>
            <person name="Lu J."/>
            <person name="Luo M."/>
            <person name="Machado C.A."/>
            <person name="Makalowski W."/>
            <person name="Marzo M."/>
            <person name="Matsuda M."/>
            <person name="Matzkin L."/>
            <person name="McAllister B."/>
            <person name="McBride C.S."/>
            <person name="McKernan B."/>
            <person name="McKernan K."/>
            <person name="Mendez-Lago M."/>
            <person name="Minx P."/>
            <person name="Mollenhauer M.U."/>
            <person name="Montooth K."/>
            <person name="Mount S.M."/>
            <person name="Mu X."/>
            <person name="Myers E."/>
            <person name="Negre B."/>
            <person name="Newfeld S."/>
            <person name="Nielsen R."/>
            <person name="Noor M.A."/>
            <person name="O'Grady P."/>
            <person name="Pachter L."/>
            <person name="Papaceit M."/>
            <person name="Parisi M.J."/>
            <person name="Parisi M."/>
            <person name="Parts L."/>
            <person name="Pedersen J.S."/>
            <person name="Pesole G."/>
            <person name="Phillippy A.M."/>
            <person name="Ponting C.P."/>
            <person name="Pop M."/>
            <person name="Porcelli D."/>
            <person name="Powell J.R."/>
            <person name="Prohaska S."/>
            <person name="Pruitt K."/>
            <person name="Puig M."/>
            <person name="Quesneville H."/>
            <person name="Ram K.R."/>
            <person name="Rand D."/>
            <person name="Rasmussen M.D."/>
            <person name="Reed L.K."/>
            <person name="Reenan R."/>
            <person name="Reily A."/>
            <person name="Remington K.A."/>
            <person name="Rieger T.T."/>
            <person name="Ritchie M.G."/>
            <person name="Robin C."/>
            <person name="Rogers Y.H."/>
            <person name="Rohde C."/>
            <person name="Rozas J."/>
            <person name="Rubenfield M.J."/>
            <person name="Ruiz A."/>
            <person name="Russo S."/>
            <person name="Salzberg S.L."/>
            <person name="Sanchez-Gracia A."/>
            <person name="Saranga D.J."/>
            <person name="Sato H."/>
            <person name="Schaeffer S.W."/>
            <person name="Schatz M.C."/>
            <person name="Schlenke T."/>
            <person name="Schwartz R."/>
            <person name="Segarra C."/>
            <person name="Singh R.S."/>
            <person name="Sirot L."/>
            <person name="Sirota M."/>
            <person name="Sisneros N.B."/>
            <person name="Smith C.D."/>
            <person name="Smith T.F."/>
            <person name="Spieth J."/>
            <person name="Stage D.E."/>
            <person name="Stark A."/>
            <person name="Stephan W."/>
            <person name="Strausberg R.L."/>
            <person name="Strempel S."/>
            <person name="Sturgill D."/>
            <person name="Sutton G."/>
            <person name="Sutton G.G."/>
            <person name="Tao W."/>
            <person name="Teichmann S."/>
            <person name="Tobari Y.N."/>
            <person name="Tomimura Y."/>
            <person name="Tsolas J.M."/>
            <person name="Valente V.L."/>
            <person name="Venter E."/>
            <person name="Venter J.C."/>
            <person name="Vicario S."/>
            <person name="Vieira F.G."/>
            <person name="Vilella A.J."/>
            <person name="Villasante A."/>
            <person name="Walenz B."/>
            <person name="Wang J."/>
            <person name="Wasserman M."/>
            <person name="Watts T."/>
            <person name="Wilson D."/>
            <person name="Wilson R.K."/>
            <person name="Wing R.A."/>
            <person name="Wolfner M.F."/>
            <person name="Wong A."/>
            <person name="Wong G.K."/>
            <person name="Wu C.I."/>
            <person name="Wu G."/>
            <person name="Yamamoto D."/>
            <person name="Yang H.P."/>
            <person name="Yang S.P."/>
            <person name="Yorke J.A."/>
            <person name="Yoshida K."/>
            <person name="Zdobnov E."/>
            <person name="Zhang P."/>
            <person name="Zhang Y."/>
            <person name="Zimin A.V."/>
            <person name="Baldwin J."/>
            <person name="Abdouelleil A."/>
            <person name="Abdulkadir J."/>
            <person name="Abebe A."/>
            <person name="Abera B."/>
            <person name="Abreu J."/>
            <person name="Acer S.C."/>
            <person name="Aftuck L."/>
            <person name="Alexander A."/>
            <person name="An P."/>
            <person name="Anderson E."/>
            <person name="Anderson S."/>
            <person name="Arachi H."/>
            <person name="Azer M."/>
            <person name="Bachantsang P."/>
            <person name="Barry A."/>
            <person name="Bayul T."/>
            <person name="Berlin A."/>
            <person name="Bessette D."/>
            <person name="Bloom T."/>
            <person name="Blye J."/>
            <person name="Boguslavskiy L."/>
            <person name="Bonnet C."/>
            <person name="Boukhgalter B."/>
            <person name="Bourzgui I."/>
            <person name="Brown A."/>
            <person name="Cahill P."/>
            <person name="Channer S."/>
            <person name="Cheshatsang Y."/>
            <person name="Chuda L."/>
            <person name="Citroen M."/>
            <person name="Collymore A."/>
            <person name="Cooke P."/>
            <person name="Costello M."/>
            <person name="D'Aco K."/>
            <person name="Daza R."/>
            <person name="De Haan G."/>
            <person name="DeGray S."/>
            <person name="DeMaso C."/>
            <person name="Dhargay N."/>
            <person name="Dooley K."/>
            <person name="Dooley E."/>
            <person name="Doricent M."/>
            <person name="Dorje P."/>
            <person name="Dorjee K."/>
            <person name="Dupes A."/>
            <person name="Elong R."/>
            <person name="Falk J."/>
            <person name="Farina A."/>
            <person name="Faro S."/>
            <person name="Ferguson D."/>
            <person name="Fisher S."/>
            <person name="Foley C.D."/>
            <person name="Franke A."/>
            <person name="Friedrich D."/>
            <person name="Gadbois L."/>
            <person name="Gearin G."/>
            <person name="Gearin C.R."/>
            <person name="Giannoukos G."/>
            <person name="Goode T."/>
            <person name="Graham J."/>
            <person name="Grandbois E."/>
            <person name="Grewal S."/>
            <person name="Gyaltsen K."/>
            <person name="Hafez N."/>
            <person name="Hagos B."/>
            <person name="Hall J."/>
            <person name="Henson C."/>
            <person name="Hollinger A."/>
            <person name="Honan T."/>
            <person name="Huard M.D."/>
            <person name="Hughes L."/>
            <person name="Hurhula B."/>
            <person name="Husby M.E."/>
            <person name="Kamat A."/>
            <person name="Kanga B."/>
            <person name="Kashin S."/>
            <person name="Khazanovich D."/>
            <person name="Kisner P."/>
            <person name="Lance K."/>
            <person name="Lara M."/>
            <person name="Lee W."/>
            <person name="Lennon N."/>
            <person name="Letendre F."/>
            <person name="LeVine R."/>
            <person name="Lipovsky A."/>
            <person name="Liu X."/>
            <person name="Liu J."/>
            <person name="Liu S."/>
            <person name="Lokyitsang T."/>
            <person name="Lokyitsang Y."/>
            <person name="Lubonja R."/>
            <person name="Lui A."/>
            <person name="MacDonald P."/>
            <person name="Magnisalis V."/>
            <person name="Maru K."/>
            <person name="Matthews C."/>
            <person name="McCusker W."/>
            <person name="McDonough S."/>
            <person name="Mehta T."/>
            <person name="Meldrim J."/>
            <person name="Meneus L."/>
            <person name="Mihai O."/>
            <person name="Mihalev A."/>
            <person name="Mihova T."/>
            <person name="Mittelman R."/>
            <person name="Mlenga V."/>
            <person name="Montmayeur A."/>
            <person name="Mulrain L."/>
            <person name="Navidi A."/>
            <person name="Naylor J."/>
            <person name="Negash T."/>
            <person name="Nguyen T."/>
            <person name="Nguyen N."/>
            <person name="Nicol R."/>
            <person name="Norbu C."/>
            <person name="Norbu N."/>
            <person name="Novod N."/>
            <person name="O'Neill B."/>
            <person name="Osman S."/>
            <person name="Markiewicz E."/>
            <person name="Oyono O.L."/>
            <person name="Patti C."/>
            <person name="Phunkhang P."/>
            <person name="Pierre F."/>
            <person name="Priest M."/>
            <person name="Raghuraman S."/>
            <person name="Rege F."/>
            <person name="Reyes R."/>
            <person name="Rise C."/>
            <person name="Rogov P."/>
            <person name="Ross K."/>
            <person name="Ryan E."/>
            <person name="Settipalli S."/>
            <person name="Shea T."/>
            <person name="Sherpa N."/>
            <person name="Shi L."/>
            <person name="Shih D."/>
            <person name="Sparrow T."/>
            <person name="Spaulding J."/>
            <person name="Stalker J."/>
            <person name="Stange-Thomann N."/>
            <person name="Stavropoulos S."/>
            <person name="Stone C."/>
            <person name="Strader C."/>
            <person name="Tesfaye S."/>
            <person name="Thomson T."/>
            <person name="Thoulutsang Y."/>
            <person name="Thoulutsang D."/>
            <person name="Topham K."/>
            <person name="Topping I."/>
            <person name="Tsamla T."/>
            <person name="Vassiliev H."/>
            <person name="Vo A."/>
            <person name="Wangchuk T."/>
            <person name="Wangdi T."/>
            <person name="Weiand M."/>
            <person name="Wilkinson J."/>
            <person name="Wilson A."/>
            <person name="Yadav S."/>
            <person name="Young G."/>
            <person name="Yu Q."/>
            <person name="Zembek L."/>
            <person name="Zhong D."/>
            <person name="Zimmer A."/>
            <person name="Zwirko Z."/>
            <person name="Jaffe D.B."/>
            <person name="Alvarez P."/>
            <person name="Brockman W."/>
            <person name="Butler J."/>
            <person name="Chin C."/>
            <person name="Gnerre S."/>
            <person name="Grabherr M."/>
            <person name="Kleber M."/>
            <person name="Mauceli E."/>
            <person name="MacCallum I."/>
        </authorList>
    </citation>
    <scope>NUCLEOTIDE SEQUENCE [LARGE SCALE GENOMIC DNA]</scope>
    <source>
        <strain evidence="3">MSH-3 / Tucson 14011-0111.49</strain>
    </source>
</reference>
<dbReference type="AlphaFoldDB" id="B4HDL4"/>
<accession>B4HDL4</accession>
<protein>
    <submittedName>
        <fullName evidence="2">GL18082</fullName>
    </submittedName>
</protein>
<dbReference type="EMBL" id="CH480603">
    <property type="protein sequence ID" value="EDW30482.1"/>
    <property type="molecule type" value="Genomic_DNA"/>
</dbReference>
<organism evidence="3">
    <name type="scientific">Drosophila persimilis</name>
    <name type="common">Fruit fly</name>
    <dbReference type="NCBI Taxonomy" id="7234"/>
    <lineage>
        <taxon>Eukaryota</taxon>
        <taxon>Metazoa</taxon>
        <taxon>Ecdysozoa</taxon>
        <taxon>Arthropoda</taxon>
        <taxon>Hexapoda</taxon>
        <taxon>Insecta</taxon>
        <taxon>Pterygota</taxon>
        <taxon>Neoptera</taxon>
        <taxon>Endopterygota</taxon>
        <taxon>Diptera</taxon>
        <taxon>Brachycera</taxon>
        <taxon>Muscomorpha</taxon>
        <taxon>Ephydroidea</taxon>
        <taxon>Drosophilidae</taxon>
        <taxon>Drosophila</taxon>
        <taxon>Sophophora</taxon>
    </lineage>
</organism>
<feature type="region of interest" description="Disordered" evidence="1">
    <location>
        <begin position="1"/>
        <end position="36"/>
    </location>
</feature>
<dbReference type="HOGENOM" id="CLU_1612532_0_0_1"/>
<name>B4HDL4_DROPE</name>
<evidence type="ECO:0000313" key="2">
    <source>
        <dbReference type="EMBL" id="EDW30482.1"/>
    </source>
</evidence>
<feature type="compositionally biased region" description="Acidic residues" evidence="1">
    <location>
        <begin position="90"/>
        <end position="102"/>
    </location>
</feature>
<sequence>MSHGRNDSDNDNVCDHDHDHDDRHDGVTAGVGTNALSRDPNLWKAISKAKPKRKITARPLFGAPIAIAQTTDSIATQNPEEDGQKRDLSETETETETESEFEMELELELELELGFELEMKMQRRRRRKAILRLTVFAENYNLRVNKVNCRQWPRHGARGRDRDQS</sequence>
<gene>
    <name evidence="2" type="primary">Dper\GL18082</name>
    <name evidence="2" type="ORF">Dper_GL18082</name>
</gene>
<evidence type="ECO:0000256" key="1">
    <source>
        <dbReference type="SAM" id="MobiDB-lite"/>
    </source>
</evidence>